<proteinExistence type="predicted"/>
<keyword evidence="3" id="KW-0804">Transcription</keyword>
<evidence type="ECO:0000256" key="3">
    <source>
        <dbReference type="ARBA" id="ARBA00023163"/>
    </source>
</evidence>
<dbReference type="AlphaFoldDB" id="A0A1M7F478"/>
<protein>
    <submittedName>
        <fullName evidence="5">Transcriptional regulator, LacI family</fullName>
    </submittedName>
</protein>
<dbReference type="Gene3D" id="1.10.260.40">
    <property type="entry name" value="lambda repressor-like DNA-binding domains"/>
    <property type="match status" value="1"/>
</dbReference>
<dbReference type="InterPro" id="IPR010982">
    <property type="entry name" value="Lambda_DNA-bd_dom_sf"/>
</dbReference>
<dbReference type="CDD" id="cd01392">
    <property type="entry name" value="HTH_LacI"/>
    <property type="match status" value="1"/>
</dbReference>
<evidence type="ECO:0000256" key="1">
    <source>
        <dbReference type="ARBA" id="ARBA00023015"/>
    </source>
</evidence>
<dbReference type="PANTHER" id="PTHR30146:SF149">
    <property type="entry name" value="HTH-TYPE TRANSCRIPTIONAL REGULATOR EBGR"/>
    <property type="match status" value="1"/>
</dbReference>
<reference evidence="5 6" key="1">
    <citation type="submission" date="2016-11" db="EMBL/GenBank/DDBJ databases">
        <authorList>
            <person name="Jaros S."/>
            <person name="Januszkiewicz K."/>
            <person name="Wedrychowicz H."/>
        </authorList>
    </citation>
    <scope>NUCLEOTIDE SEQUENCE [LARGE SCALE GENOMIC DNA]</scope>
    <source>
        <strain evidence="5 6">DSM 15930</strain>
    </source>
</reference>
<keyword evidence="6" id="KW-1185">Reference proteome</keyword>
<dbReference type="Pfam" id="PF13377">
    <property type="entry name" value="Peripla_BP_3"/>
    <property type="match status" value="1"/>
</dbReference>
<dbReference type="EMBL" id="FRCP01000005">
    <property type="protein sequence ID" value="SHL98509.1"/>
    <property type="molecule type" value="Genomic_DNA"/>
</dbReference>
<dbReference type="InterPro" id="IPR000843">
    <property type="entry name" value="HTH_LacI"/>
</dbReference>
<sequence length="335" mass="38213">MRRNLTVYDIAAEAGVSVATVSRVLNNNDKVAENTRYKIQSIIDKYDFKPNEVARSLFKNETKLIGCILPDITNPYYSTVLLEAEKYALMNGYTMMICNTRGDSDNYAMYLQTLVERQVTGIIYMGGESVETMQLHQLLKKYEDRLPIVMINWSMQDINCFCVQSDEEQGFLMLLDQIAKEGYRDVALLAGKRGVMPTELKVSLYQEAVRKGIFNEREEYLIDGEFSVEYGMKAMKQLLSLPVRPEVVIGINDIIAVGILNACHMHKLSVPEDIKIVGFDNINLSSVVYPSITTIGHDYENLARKAVDLIIDKTALVKRERIFTFPMEYICRESF</sequence>
<dbReference type="RefSeq" id="WP_073282168.1">
    <property type="nucleotide sequence ID" value="NZ_FRCP01000005.1"/>
</dbReference>
<gene>
    <name evidence="5" type="ORF">SAMN02746066_00376</name>
</gene>
<dbReference type="STRING" id="1120996.SAMN02746066_00376"/>
<dbReference type="SMART" id="SM00354">
    <property type="entry name" value="HTH_LACI"/>
    <property type="match status" value="1"/>
</dbReference>
<feature type="domain" description="HTH lacI-type" evidence="4">
    <location>
        <begin position="5"/>
        <end position="59"/>
    </location>
</feature>
<dbReference type="InterPro" id="IPR028082">
    <property type="entry name" value="Peripla_BP_I"/>
</dbReference>
<dbReference type="Pfam" id="PF00356">
    <property type="entry name" value="LacI"/>
    <property type="match status" value="1"/>
</dbReference>
<dbReference type="PRINTS" id="PR00036">
    <property type="entry name" value="HTHLACI"/>
</dbReference>
<dbReference type="PROSITE" id="PS00356">
    <property type="entry name" value="HTH_LACI_1"/>
    <property type="match status" value="1"/>
</dbReference>
<evidence type="ECO:0000259" key="4">
    <source>
        <dbReference type="PROSITE" id="PS50932"/>
    </source>
</evidence>
<organism evidence="5 6">
    <name type="scientific">Anaerosporobacter mobilis DSM 15930</name>
    <dbReference type="NCBI Taxonomy" id="1120996"/>
    <lineage>
        <taxon>Bacteria</taxon>
        <taxon>Bacillati</taxon>
        <taxon>Bacillota</taxon>
        <taxon>Clostridia</taxon>
        <taxon>Lachnospirales</taxon>
        <taxon>Lachnospiraceae</taxon>
        <taxon>Anaerosporobacter</taxon>
    </lineage>
</organism>
<dbReference type="Proteomes" id="UP000184038">
    <property type="component" value="Unassembled WGS sequence"/>
</dbReference>
<keyword evidence="2" id="KW-0238">DNA-binding</keyword>
<dbReference type="PANTHER" id="PTHR30146">
    <property type="entry name" value="LACI-RELATED TRANSCRIPTIONAL REPRESSOR"/>
    <property type="match status" value="1"/>
</dbReference>
<evidence type="ECO:0000313" key="6">
    <source>
        <dbReference type="Proteomes" id="UP000184038"/>
    </source>
</evidence>
<accession>A0A1M7F478</accession>
<evidence type="ECO:0000256" key="2">
    <source>
        <dbReference type="ARBA" id="ARBA00023125"/>
    </source>
</evidence>
<keyword evidence="1" id="KW-0805">Transcription regulation</keyword>
<dbReference type="GO" id="GO:0003700">
    <property type="term" value="F:DNA-binding transcription factor activity"/>
    <property type="evidence" value="ECO:0007669"/>
    <property type="project" value="TreeGrafter"/>
</dbReference>
<dbReference type="CDD" id="cd06267">
    <property type="entry name" value="PBP1_LacI_sugar_binding-like"/>
    <property type="match status" value="1"/>
</dbReference>
<dbReference type="SUPFAM" id="SSF47413">
    <property type="entry name" value="lambda repressor-like DNA-binding domains"/>
    <property type="match status" value="1"/>
</dbReference>
<evidence type="ECO:0000313" key="5">
    <source>
        <dbReference type="EMBL" id="SHL98509.1"/>
    </source>
</evidence>
<dbReference type="SUPFAM" id="SSF53822">
    <property type="entry name" value="Periplasmic binding protein-like I"/>
    <property type="match status" value="1"/>
</dbReference>
<dbReference type="PROSITE" id="PS50932">
    <property type="entry name" value="HTH_LACI_2"/>
    <property type="match status" value="1"/>
</dbReference>
<dbReference type="InterPro" id="IPR046335">
    <property type="entry name" value="LacI/GalR-like_sensor"/>
</dbReference>
<dbReference type="Gene3D" id="3.40.50.2300">
    <property type="match status" value="2"/>
</dbReference>
<dbReference type="GO" id="GO:0000976">
    <property type="term" value="F:transcription cis-regulatory region binding"/>
    <property type="evidence" value="ECO:0007669"/>
    <property type="project" value="TreeGrafter"/>
</dbReference>
<name>A0A1M7F478_9FIRM</name>
<dbReference type="OrthoDB" id="9784962at2"/>